<evidence type="ECO:0000313" key="2">
    <source>
        <dbReference type="EMBL" id="RYU79948.1"/>
    </source>
</evidence>
<organism evidence="2 3">
    <name type="scientific">Hymenobacter persicinus</name>
    <dbReference type="NCBI Taxonomy" id="2025506"/>
    <lineage>
        <taxon>Bacteria</taxon>
        <taxon>Pseudomonadati</taxon>
        <taxon>Bacteroidota</taxon>
        <taxon>Cytophagia</taxon>
        <taxon>Cytophagales</taxon>
        <taxon>Hymenobacteraceae</taxon>
        <taxon>Hymenobacter</taxon>
    </lineage>
</organism>
<dbReference type="OrthoDB" id="9764164at2"/>
<accession>A0A4Q5LBX7</accession>
<gene>
    <name evidence="2" type="ORF">EWM57_09710</name>
</gene>
<reference evidence="2 3" key="1">
    <citation type="submission" date="2019-02" db="EMBL/GenBank/DDBJ databases">
        <title>Bacterial novel species isolated from soil.</title>
        <authorList>
            <person name="Jung H.-Y."/>
        </authorList>
    </citation>
    <scope>NUCLEOTIDE SEQUENCE [LARGE SCALE GENOMIC DNA]</scope>
    <source>
        <strain evidence="2 3">1-3-3-3</strain>
    </source>
</reference>
<dbReference type="RefSeq" id="WP_129920949.1">
    <property type="nucleotide sequence ID" value="NZ_SEWE01000016.1"/>
</dbReference>
<comment type="caution">
    <text evidence="2">The sequence shown here is derived from an EMBL/GenBank/DDBJ whole genome shotgun (WGS) entry which is preliminary data.</text>
</comment>
<protein>
    <recommendedName>
        <fullName evidence="4">SGNH/GDSL hydrolase family protein</fullName>
    </recommendedName>
</protein>
<evidence type="ECO:0000313" key="3">
    <source>
        <dbReference type="Proteomes" id="UP000294155"/>
    </source>
</evidence>
<dbReference type="EMBL" id="SEWE01000016">
    <property type="protein sequence ID" value="RYU79948.1"/>
    <property type="molecule type" value="Genomic_DNA"/>
</dbReference>
<dbReference type="Proteomes" id="UP000294155">
    <property type="component" value="Unassembled WGS sequence"/>
</dbReference>
<evidence type="ECO:0000256" key="1">
    <source>
        <dbReference type="SAM" id="SignalP"/>
    </source>
</evidence>
<evidence type="ECO:0008006" key="4">
    <source>
        <dbReference type="Google" id="ProtNLM"/>
    </source>
</evidence>
<keyword evidence="1" id="KW-0732">Signal</keyword>
<proteinExistence type="predicted"/>
<keyword evidence="3" id="KW-1185">Reference proteome</keyword>
<dbReference type="PROSITE" id="PS51257">
    <property type="entry name" value="PROKAR_LIPOPROTEIN"/>
    <property type="match status" value="1"/>
</dbReference>
<sequence>MRLSFSSAAARVAFAALAGSLALTSCSPEQTAPAPNAGPLDFSKHVAVGDNYIAGYSDGGLTLAGQQYSLGLLLDQQFAMAAGSPSSFTQPLMPAGTGSGYLKLRELTPAGLLLTSRVTAGRMTQGSYINPNACGGPDTAFVYPRATNVVPRNLGVPFIRLTQIDSVGLGNAANLRKPNFNPFLERLLPAGDNRSYLQLVTDGTANATFFTFSMGLGDVLPYLLAGGECNSALPNTAAINLMKANVKKILDKVTDNGKRRGIICLAPYSMNQLPILDRGSITRAQALVQATDTIYVRGSIPANVVRPMAAKDDYILPSGLAQLGKAQTITLPGGGTASVRYGVDKRNPLSRRDVLDLNEYSRVNQAITTINDEIVRLADAVYKVPVINRSVGGINVFDQVSKRISVNGVEYSPEPVRGNFYSLDQYTLAPRGTAIMANAMIREINRFYGASIPQLDPNTLPTDSQR</sequence>
<feature type="signal peptide" evidence="1">
    <location>
        <begin position="1"/>
        <end position="18"/>
    </location>
</feature>
<name>A0A4Q5LBX7_9BACT</name>
<dbReference type="AlphaFoldDB" id="A0A4Q5LBX7"/>
<feature type="chain" id="PRO_5020662489" description="SGNH/GDSL hydrolase family protein" evidence="1">
    <location>
        <begin position="19"/>
        <end position="466"/>
    </location>
</feature>